<name>A0A1S8LPQ1_9CLOT</name>
<evidence type="ECO:0000259" key="3">
    <source>
        <dbReference type="Pfam" id="PF13490"/>
    </source>
</evidence>
<sequence>MSCRFDENLLYEYVDGTIDELSKIFLEEHLKYCKKCQSEIEMIKLMDSKIKETFESDSTPEKLQNFVDLIIDNCMMEEEKEDITLSFKNYTKDMNEAGKAIFKAYSNSYKNPYNEAVNGLFMFPIKETQKALGKYVTKKIPVISKIKKILKVG</sequence>
<gene>
    <name evidence="4" type="ORF">CROST_041650</name>
</gene>
<dbReference type="Pfam" id="PF13490">
    <property type="entry name" value="zf-HC2"/>
    <property type="match status" value="1"/>
</dbReference>
<dbReference type="InterPro" id="IPR027383">
    <property type="entry name" value="Znf_put"/>
</dbReference>
<evidence type="ECO:0000313" key="4">
    <source>
        <dbReference type="EMBL" id="URZ13399.1"/>
    </source>
</evidence>
<proteinExistence type="inferred from homology"/>
<protein>
    <recommendedName>
        <fullName evidence="2">Anti-sigma-W factor RsiW</fullName>
    </recommendedName>
</protein>
<dbReference type="Gene3D" id="1.10.10.1320">
    <property type="entry name" value="Anti-sigma factor, zinc-finger domain"/>
    <property type="match status" value="1"/>
</dbReference>
<dbReference type="RefSeq" id="WP_077835782.1">
    <property type="nucleotide sequence ID" value="NZ_CP096983.1"/>
</dbReference>
<feature type="domain" description="Putative zinc-finger" evidence="3">
    <location>
        <begin position="4"/>
        <end position="37"/>
    </location>
</feature>
<dbReference type="AlphaFoldDB" id="A0A1S8LPQ1"/>
<reference evidence="4 5" key="1">
    <citation type="submission" date="2022-04" db="EMBL/GenBank/DDBJ databases">
        <title>Genome sequence of C. roseum typestrain.</title>
        <authorList>
            <person name="Poehlein A."/>
            <person name="Schoch T."/>
            <person name="Duerre P."/>
            <person name="Daniel R."/>
        </authorList>
    </citation>
    <scope>NUCLEOTIDE SEQUENCE [LARGE SCALE GENOMIC DNA]</scope>
    <source>
        <strain evidence="4 5">DSM 7320</strain>
    </source>
</reference>
<dbReference type="KEGG" id="crw:CROST_041650"/>
<dbReference type="InterPro" id="IPR041916">
    <property type="entry name" value="Anti_sigma_zinc_sf"/>
</dbReference>
<dbReference type="Proteomes" id="UP000190951">
    <property type="component" value="Chromosome"/>
</dbReference>
<accession>A0A1S8LPQ1</accession>
<keyword evidence="5" id="KW-1185">Reference proteome</keyword>
<evidence type="ECO:0000313" key="5">
    <source>
        <dbReference type="Proteomes" id="UP000190951"/>
    </source>
</evidence>
<dbReference type="STRING" id="84029.CROST_30310"/>
<evidence type="ECO:0000256" key="1">
    <source>
        <dbReference type="ARBA" id="ARBA00024353"/>
    </source>
</evidence>
<comment type="similarity">
    <text evidence="1">Belongs to the zinc-associated anti-sigma factor (ZAS) superfamily. Anti-sigma-W factor family.</text>
</comment>
<organism evidence="4 5">
    <name type="scientific">Clostridium felsineum</name>
    <dbReference type="NCBI Taxonomy" id="36839"/>
    <lineage>
        <taxon>Bacteria</taxon>
        <taxon>Bacillati</taxon>
        <taxon>Bacillota</taxon>
        <taxon>Clostridia</taxon>
        <taxon>Eubacteriales</taxon>
        <taxon>Clostridiaceae</taxon>
        <taxon>Clostridium</taxon>
    </lineage>
</organism>
<dbReference type="EMBL" id="CP096983">
    <property type="protein sequence ID" value="URZ13399.1"/>
    <property type="molecule type" value="Genomic_DNA"/>
</dbReference>
<evidence type="ECO:0000256" key="2">
    <source>
        <dbReference type="ARBA" id="ARBA00024438"/>
    </source>
</evidence>